<dbReference type="RefSeq" id="WP_094233253.1">
    <property type="nucleotide sequence ID" value="NZ_CP016199.1"/>
</dbReference>
<evidence type="ECO:0000259" key="5">
    <source>
        <dbReference type="PROSITE" id="PS50931"/>
    </source>
</evidence>
<dbReference type="Pfam" id="PF03466">
    <property type="entry name" value="LysR_substrate"/>
    <property type="match status" value="1"/>
</dbReference>
<dbReference type="GO" id="GO:0003700">
    <property type="term" value="F:DNA-binding transcription factor activity"/>
    <property type="evidence" value="ECO:0007669"/>
    <property type="project" value="InterPro"/>
</dbReference>
<accession>A0A223AQ04</accession>
<dbReference type="AlphaFoldDB" id="A0A223AQ04"/>
<dbReference type="SUPFAM" id="SSF53850">
    <property type="entry name" value="Periplasmic binding protein-like II"/>
    <property type="match status" value="1"/>
</dbReference>
<dbReference type="InterPro" id="IPR000847">
    <property type="entry name" value="LysR_HTH_N"/>
</dbReference>
<dbReference type="InterPro" id="IPR036388">
    <property type="entry name" value="WH-like_DNA-bd_sf"/>
</dbReference>
<dbReference type="PROSITE" id="PS50931">
    <property type="entry name" value="HTH_LYSR"/>
    <property type="match status" value="1"/>
</dbReference>
<protein>
    <recommendedName>
        <fullName evidence="5">HTH lysR-type domain-containing protein</fullName>
    </recommendedName>
</protein>
<dbReference type="GO" id="GO:0003677">
    <property type="term" value="F:DNA binding"/>
    <property type="evidence" value="ECO:0007669"/>
    <property type="project" value="UniProtKB-KW"/>
</dbReference>
<dbReference type="InterPro" id="IPR050950">
    <property type="entry name" value="HTH-type_LysR_regulators"/>
</dbReference>
<dbReference type="Pfam" id="PF00126">
    <property type="entry name" value="HTH_1"/>
    <property type="match status" value="1"/>
</dbReference>
<dbReference type="EMBL" id="CP016199">
    <property type="protein sequence ID" value="ASS37038.1"/>
    <property type="molecule type" value="Genomic_DNA"/>
</dbReference>
<keyword evidence="2" id="KW-0805">Transcription regulation</keyword>
<dbReference type="InterPro" id="IPR005119">
    <property type="entry name" value="LysR_subst-bd"/>
</dbReference>
<keyword evidence="7" id="KW-1185">Reference proteome</keyword>
<sequence length="294" mass="34399">MIKWSFIKEYVTLAETLSFTKAAELSYITQPALSRHIAILEEEFDCRLFERSTIDVKLTPSGEVVYEAFRIILNLYETTRWQAKSLAVNPIENIIINSPYYWTGDYTEPLINRFVEDYPSCNVSVNSCQPIDGLMGLENGECDIFISMEMKDISTLISGVPFAKEELHVFMDNEHCYTQKKVISLNDFNNQPYIYMKGFERWKREYLQGMAQKLIFPSIVECCEQIDIIGLILKQTKGLCILPYSVKYMNRSYLINKPFAEAQFVDMWVYYRIDNHNPMIEKFLKANNLLSYQK</sequence>
<keyword evidence="4" id="KW-0804">Transcription</keyword>
<evidence type="ECO:0000256" key="4">
    <source>
        <dbReference type="ARBA" id="ARBA00023163"/>
    </source>
</evidence>
<gene>
    <name evidence="6" type="ORF">AXF17_00120</name>
</gene>
<dbReference type="CDD" id="cd05466">
    <property type="entry name" value="PBP2_LTTR_substrate"/>
    <property type="match status" value="1"/>
</dbReference>
<evidence type="ECO:0000256" key="3">
    <source>
        <dbReference type="ARBA" id="ARBA00023125"/>
    </source>
</evidence>
<dbReference type="PANTHER" id="PTHR30419:SF8">
    <property type="entry name" value="NITROGEN ASSIMILATION TRANSCRIPTIONAL ACTIVATOR-RELATED"/>
    <property type="match status" value="1"/>
</dbReference>
<keyword evidence="3" id="KW-0238">DNA-binding</keyword>
<evidence type="ECO:0000313" key="6">
    <source>
        <dbReference type="EMBL" id="ASS37038.1"/>
    </source>
</evidence>
<dbReference type="OrthoDB" id="108771at2"/>
<name>A0A223AQ04_9FIRM</name>
<feature type="domain" description="HTH lysR-type" evidence="5">
    <location>
        <begin position="11"/>
        <end position="59"/>
    </location>
</feature>
<organism evidence="6 7">
    <name type="scientific">Mogibacterium pumilum</name>
    <dbReference type="NCBI Taxonomy" id="86332"/>
    <lineage>
        <taxon>Bacteria</taxon>
        <taxon>Bacillati</taxon>
        <taxon>Bacillota</taxon>
        <taxon>Clostridia</taxon>
        <taxon>Peptostreptococcales</taxon>
        <taxon>Anaerovoracaceae</taxon>
        <taxon>Mogibacterium</taxon>
    </lineage>
</organism>
<dbReference type="PRINTS" id="PR00039">
    <property type="entry name" value="HTHLYSR"/>
</dbReference>
<dbReference type="Gene3D" id="1.10.10.10">
    <property type="entry name" value="Winged helix-like DNA-binding domain superfamily/Winged helix DNA-binding domain"/>
    <property type="match status" value="1"/>
</dbReference>
<evidence type="ECO:0000256" key="2">
    <source>
        <dbReference type="ARBA" id="ARBA00023015"/>
    </source>
</evidence>
<dbReference type="Gene3D" id="3.40.190.10">
    <property type="entry name" value="Periplasmic binding protein-like II"/>
    <property type="match status" value="2"/>
</dbReference>
<comment type="similarity">
    <text evidence="1">Belongs to the LysR transcriptional regulatory family.</text>
</comment>
<reference evidence="7" key="1">
    <citation type="submission" date="2016-05" db="EMBL/GenBank/DDBJ databases">
        <authorList>
            <person name="Holder M.E."/>
            <person name="Ajami N.J."/>
            <person name="Petrosino J.F."/>
        </authorList>
    </citation>
    <scope>NUCLEOTIDE SEQUENCE [LARGE SCALE GENOMIC DNA]</scope>
    <source>
        <strain evidence="7">ATCC 700696</strain>
    </source>
</reference>
<dbReference type="Proteomes" id="UP000214689">
    <property type="component" value="Chromosome"/>
</dbReference>
<dbReference type="PANTHER" id="PTHR30419">
    <property type="entry name" value="HTH-TYPE TRANSCRIPTIONAL REGULATOR YBHD"/>
    <property type="match status" value="1"/>
</dbReference>
<evidence type="ECO:0000313" key="7">
    <source>
        <dbReference type="Proteomes" id="UP000214689"/>
    </source>
</evidence>
<dbReference type="SUPFAM" id="SSF46785">
    <property type="entry name" value="Winged helix' DNA-binding domain"/>
    <property type="match status" value="1"/>
</dbReference>
<dbReference type="InterPro" id="IPR036390">
    <property type="entry name" value="WH_DNA-bd_sf"/>
</dbReference>
<dbReference type="GO" id="GO:0005829">
    <property type="term" value="C:cytosol"/>
    <property type="evidence" value="ECO:0007669"/>
    <property type="project" value="TreeGrafter"/>
</dbReference>
<proteinExistence type="inferred from homology"/>
<evidence type="ECO:0000256" key="1">
    <source>
        <dbReference type="ARBA" id="ARBA00009437"/>
    </source>
</evidence>